<dbReference type="PANTHER" id="PTHR42643:SF38">
    <property type="entry name" value="IONOTROPIC RECEPTOR 100A"/>
    <property type="match status" value="1"/>
</dbReference>
<evidence type="ECO:0000313" key="9">
    <source>
        <dbReference type="EMBL" id="KAJ8871972.1"/>
    </source>
</evidence>
<evidence type="ECO:0000256" key="2">
    <source>
        <dbReference type="ARBA" id="ARBA00022475"/>
    </source>
</evidence>
<dbReference type="InterPro" id="IPR052192">
    <property type="entry name" value="Insect_Ionotropic_Sensory_Rcpt"/>
</dbReference>
<feature type="transmembrane region" description="Helical" evidence="8">
    <location>
        <begin position="258"/>
        <end position="276"/>
    </location>
</feature>
<evidence type="ECO:0008006" key="11">
    <source>
        <dbReference type="Google" id="ProtNLM"/>
    </source>
</evidence>
<evidence type="ECO:0000256" key="4">
    <source>
        <dbReference type="ARBA" id="ARBA00022989"/>
    </source>
</evidence>
<dbReference type="EMBL" id="JARBHB010000012">
    <property type="protein sequence ID" value="KAJ8871972.1"/>
    <property type="molecule type" value="Genomic_DNA"/>
</dbReference>
<accession>A0ABQ9GIX4</accession>
<feature type="transmembrane region" description="Helical" evidence="8">
    <location>
        <begin position="508"/>
        <end position="529"/>
    </location>
</feature>
<evidence type="ECO:0000256" key="7">
    <source>
        <dbReference type="ARBA" id="ARBA00023180"/>
    </source>
</evidence>
<feature type="transmembrane region" description="Helical" evidence="8">
    <location>
        <begin position="288"/>
        <end position="305"/>
    </location>
</feature>
<keyword evidence="5 8" id="KW-0472">Membrane</keyword>
<sequence>MDKFLKNHNRASFLIVVKDIRIVTRLIEVMSSSYYFNYRTKIIVVHYLHEEEQVQNTTETYISMLKKTWDVAGMLNVAVYTCDMGSSKAGDSVIIFNPFLESGQGHAVKLSSDSIGLLLGRKTMDLHGHPVRITLFPLKLLMVPVEENGTVQGYTGRDGCMLAALSRKMNFTPVVLSPTDGATYGYLMDDGTYRGTLGHLVNRQADLSINSRYIRDYGSQDVEFTAPAIAQERLCVLTPRALPVPTWVTMVRCYSWQMWVLIVLTFAACSLLWAAVRAVDCQHPSLPLHEHIIVIVNIFLSNTLVSFTKYTTHSQRAFLTACMLFSIVIINIFVGNIYNALTIQRYFSDIKSLQELDNSGMKVAVFYRSMIDTFDDVHNPVLRNLNSKFFFTKSKLLLFYVSEKRNLSIVNTETYLRFVVKDTRHGEEKLNIVDECPRTYGVSYIVPRRSPYKDEFYRIISRLSESGHVTKWTEDYIHKTTTAKRIRESLEGVHEERTKVFNLADLQVAFYMLILGLPLSAIVFIFEVGRSKYRI</sequence>
<keyword evidence="2" id="KW-1003">Cell membrane</keyword>
<dbReference type="PANTHER" id="PTHR42643">
    <property type="entry name" value="IONOTROPIC RECEPTOR 20A-RELATED"/>
    <property type="match status" value="1"/>
</dbReference>
<evidence type="ECO:0000256" key="8">
    <source>
        <dbReference type="SAM" id="Phobius"/>
    </source>
</evidence>
<dbReference type="Gene3D" id="3.40.190.10">
    <property type="entry name" value="Periplasmic binding protein-like II"/>
    <property type="match status" value="1"/>
</dbReference>
<feature type="transmembrane region" description="Helical" evidence="8">
    <location>
        <begin position="317"/>
        <end position="338"/>
    </location>
</feature>
<evidence type="ECO:0000256" key="3">
    <source>
        <dbReference type="ARBA" id="ARBA00022692"/>
    </source>
</evidence>
<keyword evidence="7" id="KW-0325">Glycoprotein</keyword>
<evidence type="ECO:0000256" key="5">
    <source>
        <dbReference type="ARBA" id="ARBA00023136"/>
    </source>
</evidence>
<evidence type="ECO:0000313" key="10">
    <source>
        <dbReference type="Proteomes" id="UP001159363"/>
    </source>
</evidence>
<keyword evidence="4 8" id="KW-1133">Transmembrane helix</keyword>
<keyword evidence="6" id="KW-0675">Receptor</keyword>
<dbReference type="Gene3D" id="1.10.287.70">
    <property type="match status" value="1"/>
</dbReference>
<keyword evidence="3 8" id="KW-0812">Transmembrane</keyword>
<comment type="subcellular location">
    <subcellularLocation>
        <location evidence="1">Cell membrane</location>
        <topology evidence="1">Multi-pass membrane protein</topology>
    </subcellularLocation>
</comment>
<comment type="caution">
    <text evidence="9">The sequence shown here is derived from an EMBL/GenBank/DDBJ whole genome shotgun (WGS) entry which is preliminary data.</text>
</comment>
<evidence type="ECO:0000256" key="6">
    <source>
        <dbReference type="ARBA" id="ARBA00023170"/>
    </source>
</evidence>
<name>A0ABQ9GIX4_9NEOP</name>
<keyword evidence="10" id="KW-1185">Reference proteome</keyword>
<evidence type="ECO:0000256" key="1">
    <source>
        <dbReference type="ARBA" id="ARBA00004651"/>
    </source>
</evidence>
<reference evidence="9 10" key="1">
    <citation type="submission" date="2023-02" db="EMBL/GenBank/DDBJ databases">
        <title>LHISI_Scaffold_Assembly.</title>
        <authorList>
            <person name="Stuart O.P."/>
            <person name="Cleave R."/>
            <person name="Magrath M.J.L."/>
            <person name="Mikheyev A.S."/>
        </authorList>
    </citation>
    <scope>NUCLEOTIDE SEQUENCE [LARGE SCALE GENOMIC DNA]</scope>
    <source>
        <strain evidence="9">Daus_M_001</strain>
        <tissue evidence="9">Leg muscle</tissue>
    </source>
</reference>
<proteinExistence type="predicted"/>
<dbReference type="Proteomes" id="UP001159363">
    <property type="component" value="Chromosome 11"/>
</dbReference>
<gene>
    <name evidence="9" type="ORF">PR048_028312</name>
</gene>
<protein>
    <recommendedName>
        <fullName evidence="11">Ionotropic glutamate receptor C-terminal domain-containing protein</fullName>
    </recommendedName>
</protein>
<dbReference type="SUPFAM" id="SSF53850">
    <property type="entry name" value="Periplasmic binding protein-like II"/>
    <property type="match status" value="1"/>
</dbReference>
<organism evidence="9 10">
    <name type="scientific">Dryococelus australis</name>
    <dbReference type="NCBI Taxonomy" id="614101"/>
    <lineage>
        <taxon>Eukaryota</taxon>
        <taxon>Metazoa</taxon>
        <taxon>Ecdysozoa</taxon>
        <taxon>Arthropoda</taxon>
        <taxon>Hexapoda</taxon>
        <taxon>Insecta</taxon>
        <taxon>Pterygota</taxon>
        <taxon>Neoptera</taxon>
        <taxon>Polyneoptera</taxon>
        <taxon>Phasmatodea</taxon>
        <taxon>Verophasmatodea</taxon>
        <taxon>Anareolatae</taxon>
        <taxon>Phasmatidae</taxon>
        <taxon>Eurycanthinae</taxon>
        <taxon>Dryococelus</taxon>
    </lineage>
</organism>